<evidence type="ECO:0008006" key="3">
    <source>
        <dbReference type="Google" id="ProtNLM"/>
    </source>
</evidence>
<reference evidence="1 2" key="1">
    <citation type="submission" date="2019-11" db="EMBL/GenBank/DDBJ databases">
        <title>Genome-resolved metagenomics to study the prevalence of co-infection and intraspecific heterogeneity among plant pathogen metapopulations.</title>
        <authorList>
            <person name="Newberry E."/>
            <person name="Bhandari R."/>
            <person name="Kemble J."/>
            <person name="Sikora E."/>
            <person name="Potnis N."/>
        </authorList>
    </citation>
    <scope>NUCLEOTIDE SEQUENCE [LARGE SCALE GENOMIC DNA]</scope>
    <source>
        <strain evidence="1">Xp_Tom_Tuscaloosa_18b</strain>
    </source>
</reference>
<evidence type="ECO:0000313" key="1">
    <source>
        <dbReference type="EMBL" id="NEL81475.1"/>
    </source>
</evidence>
<feature type="non-terminal residue" evidence="1">
    <location>
        <position position="81"/>
    </location>
</feature>
<evidence type="ECO:0000313" key="2">
    <source>
        <dbReference type="Proteomes" id="UP000471082"/>
    </source>
</evidence>
<proteinExistence type="predicted"/>
<protein>
    <recommendedName>
        <fullName evidence="3">Histidine kinase</fullName>
    </recommendedName>
</protein>
<organism evidence="1 2">
    <name type="scientific">Xanthomonas perforans</name>
    <dbReference type="NCBI Taxonomy" id="442694"/>
    <lineage>
        <taxon>Bacteria</taxon>
        <taxon>Pseudomonadati</taxon>
        <taxon>Pseudomonadota</taxon>
        <taxon>Gammaproteobacteria</taxon>
        <taxon>Lysobacterales</taxon>
        <taxon>Lysobacteraceae</taxon>
        <taxon>Xanthomonas</taxon>
    </lineage>
</organism>
<accession>A0A7X5N4R8</accession>
<dbReference type="AlphaFoldDB" id="A0A7X5N4R8"/>
<sequence length="81" mass="9251">ELWISLRDTGLWHGRLQADGVLALRAVDDPLVARVMPFILRHDREGRLWLGSSQGLDMLQNGHWSRATRTEGLLWDDMSAN</sequence>
<name>A0A7X5N4R8_XANPE</name>
<dbReference type="EMBL" id="JAAGYU010002631">
    <property type="protein sequence ID" value="NEL81475.1"/>
    <property type="molecule type" value="Genomic_DNA"/>
</dbReference>
<gene>
    <name evidence="1" type="ORF">G3W61_35000</name>
</gene>
<dbReference type="Proteomes" id="UP000471082">
    <property type="component" value="Unassembled WGS sequence"/>
</dbReference>
<comment type="caution">
    <text evidence="1">The sequence shown here is derived from an EMBL/GenBank/DDBJ whole genome shotgun (WGS) entry which is preliminary data.</text>
</comment>
<feature type="non-terminal residue" evidence="1">
    <location>
        <position position="1"/>
    </location>
</feature>